<dbReference type="GO" id="GO:0045333">
    <property type="term" value="P:cellular respiration"/>
    <property type="evidence" value="ECO:0007669"/>
    <property type="project" value="InterPro"/>
</dbReference>
<gene>
    <name evidence="6" type="ORF">ABL78_5983</name>
</gene>
<dbReference type="PANTHER" id="PTHR12901:SF10">
    <property type="entry name" value="COENZYME Q-BINDING PROTEIN COQ10, MITOCHONDRIAL"/>
    <property type="match status" value="1"/>
</dbReference>
<dbReference type="AlphaFoldDB" id="A0A0N1IIQ5"/>
<feature type="region of interest" description="Disordered" evidence="4">
    <location>
        <begin position="78"/>
        <end position="100"/>
    </location>
</feature>
<name>A0A0N1IIQ5_LEPSE</name>
<dbReference type="EMBL" id="LJSK01000218">
    <property type="protein sequence ID" value="KPI84968.1"/>
    <property type="molecule type" value="Genomic_DNA"/>
</dbReference>
<dbReference type="InterPro" id="IPR023393">
    <property type="entry name" value="START-like_dom_sf"/>
</dbReference>
<dbReference type="Proteomes" id="UP000038009">
    <property type="component" value="Unassembled WGS sequence"/>
</dbReference>
<accession>A0A0N1IIQ5</accession>
<protein>
    <recommendedName>
        <fullName evidence="5">Coenzyme Q-binding protein COQ10 START domain-containing protein</fullName>
    </recommendedName>
</protein>
<dbReference type="GO" id="GO:0005739">
    <property type="term" value="C:mitochondrion"/>
    <property type="evidence" value="ECO:0007669"/>
    <property type="project" value="TreeGrafter"/>
</dbReference>
<keyword evidence="7" id="KW-1185">Reference proteome</keyword>
<evidence type="ECO:0000256" key="3">
    <source>
        <dbReference type="ARBA" id="ARBA00024947"/>
    </source>
</evidence>
<dbReference type="InterPro" id="IPR005031">
    <property type="entry name" value="COQ10_START"/>
</dbReference>
<dbReference type="CDD" id="cd07813">
    <property type="entry name" value="COQ10p_like"/>
    <property type="match status" value="1"/>
</dbReference>
<feature type="compositionally biased region" description="Polar residues" evidence="4">
    <location>
        <begin position="349"/>
        <end position="361"/>
    </location>
</feature>
<dbReference type="OMA" id="LLCEWEF"/>
<dbReference type="InterPro" id="IPR044996">
    <property type="entry name" value="COQ10-like"/>
</dbReference>
<organism evidence="6 7">
    <name type="scientific">Leptomonas seymouri</name>
    <dbReference type="NCBI Taxonomy" id="5684"/>
    <lineage>
        <taxon>Eukaryota</taxon>
        <taxon>Discoba</taxon>
        <taxon>Euglenozoa</taxon>
        <taxon>Kinetoplastea</taxon>
        <taxon>Metakinetoplastina</taxon>
        <taxon>Trypanosomatida</taxon>
        <taxon>Trypanosomatidae</taxon>
        <taxon>Leishmaniinae</taxon>
        <taxon>Leptomonas</taxon>
    </lineage>
</organism>
<dbReference type="OrthoDB" id="292693at2759"/>
<evidence type="ECO:0000313" key="6">
    <source>
        <dbReference type="EMBL" id="KPI84968.1"/>
    </source>
</evidence>
<sequence>MLRCARHAGAAGWRAPALGRCTCPLTAPPGCTARSLRHGAAVVTPLRTFFAPGTPGEGFLRHFTAFSEPAKAFSPLEGFRPPAPPSASDAQPFGSLNRTNQLRRYVNVNTTDASFKEAGTASDHKRKLNARSGSADLPENTLAASAGGPSLPSPAPQMDLSKLVRRHTSSLTRSSVGRAAFSSRRTTAPSSASSEEAESAAPPAAKHSSVGANAGSPSHASPSSSTHTTLARAQAAITAAQRHKQAAQQQQREHDVARADTAMADAGKTTAFPPTQRGRKNEASAHVRQHMQVYKEHCTIGWSPEAFYRVVADVEHYTNFLPWCAASEVHTTRRVRVPRGRRLLAGNLPSTSETAAWPNSSTAAGTGDEGATAVPSTAADAIAAAEAELVDAVETTATLTIGFSFLKERYTSRVTLYPGTKIVAALYDEDADAAIAQAGKGLQKSAHHDSFVVSLIKRAASTAGAAAKHSILKHLLCEWEFCSVPGSPNAVEVMFSVSFEFNNPLHSHMIMSNVVTLMTRSFERRCEALYGPPSASKESLPLLH</sequence>
<dbReference type="SUPFAM" id="SSF55961">
    <property type="entry name" value="Bet v1-like"/>
    <property type="match status" value="2"/>
</dbReference>
<feature type="domain" description="Coenzyme Q-binding protein COQ10 START" evidence="5">
    <location>
        <begin position="302"/>
        <end position="423"/>
    </location>
</feature>
<reference evidence="6 7" key="1">
    <citation type="journal article" date="2015" name="PLoS Pathog.">
        <title>Leptomonas seymouri: Adaptations to the Dixenous Life Cycle Analyzed by Genome Sequencing, Transcriptome Profiling and Co-infection with Leishmania donovani.</title>
        <authorList>
            <person name="Kraeva N."/>
            <person name="Butenko A."/>
            <person name="Hlavacova J."/>
            <person name="Kostygov A."/>
            <person name="Myskova J."/>
            <person name="Grybchuk D."/>
            <person name="Lestinova T."/>
            <person name="Votypka J."/>
            <person name="Volf P."/>
            <person name="Opperdoes F."/>
            <person name="Flegontov P."/>
            <person name="Lukes J."/>
            <person name="Yurchenko V."/>
        </authorList>
    </citation>
    <scope>NUCLEOTIDE SEQUENCE [LARGE SCALE GENOMIC DNA]</scope>
    <source>
        <strain evidence="6 7">ATCC 30220</strain>
    </source>
</reference>
<dbReference type="GO" id="GO:0048039">
    <property type="term" value="F:ubiquinone binding"/>
    <property type="evidence" value="ECO:0007669"/>
    <property type="project" value="InterPro"/>
</dbReference>
<comment type="subunit">
    <text evidence="2">Interacts with coenzyme Q.</text>
</comment>
<feature type="compositionally biased region" description="Low complexity" evidence="4">
    <location>
        <begin position="216"/>
        <end position="250"/>
    </location>
</feature>
<evidence type="ECO:0000256" key="2">
    <source>
        <dbReference type="ARBA" id="ARBA00011814"/>
    </source>
</evidence>
<comment type="caution">
    <text evidence="6">The sequence shown here is derived from an EMBL/GenBank/DDBJ whole genome shotgun (WGS) entry which is preliminary data.</text>
</comment>
<feature type="region of interest" description="Disordered" evidence="4">
    <location>
        <begin position="116"/>
        <end position="258"/>
    </location>
</feature>
<feature type="compositionally biased region" description="Low complexity" evidence="4">
    <location>
        <begin position="362"/>
        <end position="372"/>
    </location>
</feature>
<evidence type="ECO:0000256" key="1">
    <source>
        <dbReference type="ARBA" id="ARBA00006885"/>
    </source>
</evidence>
<evidence type="ECO:0000313" key="7">
    <source>
        <dbReference type="Proteomes" id="UP000038009"/>
    </source>
</evidence>
<comment type="function">
    <text evidence="3">Required for the function of coenzyme Q in the respiratory chain. May serve as a chaperone or may be involved in the transport of Q6 from its site of synthesis to the catalytic sites of the respiratory complexes.</text>
</comment>
<evidence type="ECO:0000256" key="4">
    <source>
        <dbReference type="SAM" id="MobiDB-lite"/>
    </source>
</evidence>
<feature type="region of interest" description="Disordered" evidence="4">
    <location>
        <begin position="349"/>
        <end position="372"/>
    </location>
</feature>
<feature type="compositionally biased region" description="Low complexity" evidence="4">
    <location>
        <begin position="178"/>
        <end position="209"/>
    </location>
</feature>
<dbReference type="Gene3D" id="3.30.530.20">
    <property type="match status" value="1"/>
</dbReference>
<dbReference type="PANTHER" id="PTHR12901">
    <property type="entry name" value="SPERM PROTEIN HOMOLOG"/>
    <property type="match status" value="1"/>
</dbReference>
<evidence type="ECO:0000259" key="5">
    <source>
        <dbReference type="Pfam" id="PF03364"/>
    </source>
</evidence>
<dbReference type="Pfam" id="PF03364">
    <property type="entry name" value="Polyketide_cyc"/>
    <property type="match status" value="1"/>
</dbReference>
<dbReference type="VEuPathDB" id="TriTrypDB:Lsey_0218_0100"/>
<proteinExistence type="inferred from homology"/>
<comment type="similarity">
    <text evidence="1">Belongs to the COQ10 family.</text>
</comment>